<dbReference type="EMBL" id="JACTNZ010000003">
    <property type="protein sequence ID" value="KAG5557612.1"/>
    <property type="molecule type" value="Genomic_DNA"/>
</dbReference>
<dbReference type="AlphaFoldDB" id="A0AAV6KYQ7"/>
<evidence type="ECO:0000313" key="1">
    <source>
        <dbReference type="EMBL" id="KAG5557612.1"/>
    </source>
</evidence>
<reference evidence="1" key="1">
    <citation type="submission" date="2020-08" db="EMBL/GenBank/DDBJ databases">
        <title>Plant Genome Project.</title>
        <authorList>
            <person name="Zhang R.-G."/>
        </authorList>
    </citation>
    <scope>NUCLEOTIDE SEQUENCE</scope>
    <source>
        <strain evidence="1">WSP0</strain>
        <tissue evidence="1">Leaf</tissue>
    </source>
</reference>
<proteinExistence type="predicted"/>
<comment type="caution">
    <text evidence="1">The sequence shown here is derived from an EMBL/GenBank/DDBJ whole genome shotgun (WGS) entry which is preliminary data.</text>
</comment>
<keyword evidence="2" id="KW-1185">Reference proteome</keyword>
<evidence type="ECO:0000313" key="2">
    <source>
        <dbReference type="Proteomes" id="UP000823749"/>
    </source>
</evidence>
<protein>
    <submittedName>
        <fullName evidence="1">Uncharacterized protein</fullName>
    </submittedName>
</protein>
<organism evidence="1 2">
    <name type="scientific">Rhododendron griersonianum</name>
    <dbReference type="NCBI Taxonomy" id="479676"/>
    <lineage>
        <taxon>Eukaryota</taxon>
        <taxon>Viridiplantae</taxon>
        <taxon>Streptophyta</taxon>
        <taxon>Embryophyta</taxon>
        <taxon>Tracheophyta</taxon>
        <taxon>Spermatophyta</taxon>
        <taxon>Magnoliopsida</taxon>
        <taxon>eudicotyledons</taxon>
        <taxon>Gunneridae</taxon>
        <taxon>Pentapetalae</taxon>
        <taxon>asterids</taxon>
        <taxon>Ericales</taxon>
        <taxon>Ericaceae</taxon>
        <taxon>Ericoideae</taxon>
        <taxon>Rhodoreae</taxon>
        <taxon>Rhododendron</taxon>
    </lineage>
</organism>
<accession>A0AAV6KYQ7</accession>
<dbReference type="Proteomes" id="UP000823749">
    <property type="component" value="Chromosome 3"/>
</dbReference>
<gene>
    <name evidence="1" type="ORF">RHGRI_007761</name>
</gene>
<name>A0AAV6KYQ7_9ERIC</name>
<sequence length="80" mass="9297">MAEAEVGSCRFPIDFRAPNPHRVTRTMWNERVLTADFRLISSWVHPNQRGSQYPLSDYPIWVVVWVGLFHNTSGIHDLCN</sequence>